<feature type="domain" description="RRM" evidence="5">
    <location>
        <begin position="82"/>
        <end position="162"/>
    </location>
</feature>
<evidence type="ECO:0000313" key="6">
    <source>
        <dbReference type="EMBL" id="NDV31323.1"/>
    </source>
</evidence>
<dbReference type="FunFam" id="3.30.70.330:FF:000383">
    <property type="entry name" value="Sex lethal, isoform D"/>
    <property type="match status" value="1"/>
</dbReference>
<dbReference type="GO" id="GO:0010629">
    <property type="term" value="P:negative regulation of gene expression"/>
    <property type="evidence" value="ECO:0007669"/>
    <property type="project" value="UniProtKB-ARBA"/>
</dbReference>
<organism evidence="6">
    <name type="scientific">Arcella intermedia</name>
    <dbReference type="NCBI Taxonomy" id="1963864"/>
    <lineage>
        <taxon>Eukaryota</taxon>
        <taxon>Amoebozoa</taxon>
        <taxon>Tubulinea</taxon>
        <taxon>Elardia</taxon>
        <taxon>Arcellinida</taxon>
        <taxon>Sphaerothecina</taxon>
        <taxon>Arcellidae</taxon>
        <taxon>Arcella</taxon>
    </lineage>
</organism>
<feature type="domain" description="RRM" evidence="5">
    <location>
        <begin position="1"/>
        <end position="72"/>
    </location>
</feature>
<dbReference type="GO" id="GO:0003729">
    <property type="term" value="F:mRNA binding"/>
    <property type="evidence" value="ECO:0007669"/>
    <property type="project" value="UniProtKB-ARBA"/>
</dbReference>
<proteinExistence type="predicted"/>
<dbReference type="EMBL" id="GIBP01002354">
    <property type="protein sequence ID" value="NDV31323.1"/>
    <property type="molecule type" value="Transcribed_RNA"/>
</dbReference>
<keyword evidence="1" id="KW-0677">Repeat</keyword>
<sequence>MPPEVTDTGLYAMFSPFGNIKSCKVMVDTSNGNSLGYGFCRFSDPKEAELAIKAMSGTRYGNKTLLCKHSNSASSTSTSPSDNLYVKPLLPTTTKEQLQELFSHYGAIRECKVMVDVGTGKSRQIGFVRFYREDEAIRAQRAMKNYKLSDDSPPLVVKFAETNEQKEARRNKISSNKEAAKKRKKTAYSNVIQPPQVELFPVPYSTQIGGSVMSYGIPDLESTDSNDEAFVQPDLDSLVPSYGSVQEGGDRDVGSLSKILLDTTLKEEEISQLVPTTQLDTPPSLTPMALPYFSTPLEAHTSFLGPPSESLNFGSSTANSALYPTYPSISGQDANLFVFHLPTSVTTDKLAELFAKFGPLKSVKVMIDPQTQESRGFGFVQYFNIEDAIEAIGIMNGYPIENKHLKVAFKDNKKQSNRPPRSKPTGSSSFTDSLTYPFVPLLPEFSLDHHFSQSLPTPISYNLDDDDPPPGYQ</sequence>
<evidence type="ECO:0000256" key="4">
    <source>
        <dbReference type="SAM" id="MobiDB-lite"/>
    </source>
</evidence>
<dbReference type="InterPro" id="IPR012677">
    <property type="entry name" value="Nucleotide-bd_a/b_plait_sf"/>
</dbReference>
<reference evidence="6" key="1">
    <citation type="journal article" date="2020" name="J. Eukaryot. Microbiol.">
        <title>De novo Sequencing, Assembly and Annotation of the Transcriptome for the Free-Living Testate Amoeba Arcella intermedia.</title>
        <authorList>
            <person name="Ribeiro G.M."/>
            <person name="Porfirio-Sousa A.L."/>
            <person name="Maurer-Alcala X.X."/>
            <person name="Katz L.A."/>
            <person name="Lahr D.J.G."/>
        </authorList>
    </citation>
    <scope>NUCLEOTIDE SEQUENCE</scope>
</reference>
<evidence type="ECO:0000256" key="1">
    <source>
        <dbReference type="ARBA" id="ARBA00022737"/>
    </source>
</evidence>
<dbReference type="InterPro" id="IPR000504">
    <property type="entry name" value="RRM_dom"/>
</dbReference>
<dbReference type="AlphaFoldDB" id="A0A6B2L2S6"/>
<dbReference type="Gene3D" id="3.30.70.330">
    <property type="match status" value="3"/>
</dbReference>
<feature type="domain" description="RRM" evidence="5">
    <location>
        <begin position="334"/>
        <end position="412"/>
    </location>
</feature>
<dbReference type="SMART" id="SM00360">
    <property type="entry name" value="RRM"/>
    <property type="match status" value="3"/>
</dbReference>
<dbReference type="PROSITE" id="PS50102">
    <property type="entry name" value="RRM"/>
    <property type="match status" value="3"/>
</dbReference>
<protein>
    <recommendedName>
        <fullName evidence="5">RRM domain-containing protein</fullName>
    </recommendedName>
</protein>
<evidence type="ECO:0000259" key="5">
    <source>
        <dbReference type="PROSITE" id="PS50102"/>
    </source>
</evidence>
<dbReference type="PANTHER" id="PTHR24012">
    <property type="entry name" value="RNA BINDING PROTEIN"/>
    <property type="match status" value="1"/>
</dbReference>
<keyword evidence="2 3" id="KW-0694">RNA-binding</keyword>
<dbReference type="GO" id="GO:0005737">
    <property type="term" value="C:cytoplasm"/>
    <property type="evidence" value="ECO:0007669"/>
    <property type="project" value="UniProtKB-ARBA"/>
</dbReference>
<dbReference type="InterPro" id="IPR035979">
    <property type="entry name" value="RBD_domain_sf"/>
</dbReference>
<dbReference type="SUPFAM" id="SSF54928">
    <property type="entry name" value="RNA-binding domain, RBD"/>
    <property type="match status" value="2"/>
</dbReference>
<evidence type="ECO:0000256" key="3">
    <source>
        <dbReference type="PROSITE-ProRule" id="PRU00176"/>
    </source>
</evidence>
<dbReference type="Pfam" id="PF00076">
    <property type="entry name" value="RRM_1"/>
    <property type="match status" value="3"/>
</dbReference>
<name>A0A6B2L2S6_9EUKA</name>
<feature type="region of interest" description="Disordered" evidence="4">
    <location>
        <begin position="166"/>
        <end position="187"/>
    </location>
</feature>
<accession>A0A6B2L2S6</accession>
<dbReference type="GO" id="GO:0009967">
    <property type="term" value="P:positive regulation of signal transduction"/>
    <property type="evidence" value="ECO:0007669"/>
    <property type="project" value="UniProtKB-ARBA"/>
</dbReference>
<evidence type="ECO:0000256" key="2">
    <source>
        <dbReference type="ARBA" id="ARBA00022884"/>
    </source>
</evidence>